<evidence type="ECO:0000256" key="1">
    <source>
        <dbReference type="ARBA" id="ARBA00022741"/>
    </source>
</evidence>
<dbReference type="SUPFAM" id="SSF52540">
    <property type="entry name" value="P-loop containing nucleoside triphosphate hydrolases"/>
    <property type="match status" value="1"/>
</dbReference>
<name>A0A059FCN5_9PROT</name>
<dbReference type="Pfam" id="PF00448">
    <property type="entry name" value="SRP54"/>
    <property type="match status" value="1"/>
</dbReference>
<dbReference type="GO" id="GO:0006614">
    <property type="term" value="P:SRP-dependent cotranslational protein targeting to membrane"/>
    <property type="evidence" value="ECO:0007669"/>
    <property type="project" value="InterPro"/>
</dbReference>
<keyword evidence="2" id="KW-0342">GTP-binding</keyword>
<keyword evidence="4" id="KW-0969">Cilium</keyword>
<dbReference type="SMART" id="SM00962">
    <property type="entry name" value="SRP54"/>
    <property type="match status" value="1"/>
</dbReference>
<dbReference type="InterPro" id="IPR027417">
    <property type="entry name" value="P-loop_NTPase"/>
</dbReference>
<dbReference type="PATRIC" id="fig|1280950.3.peg.3191"/>
<sequence length="337" mass="35764">MRMKMFAAESFEAAKAMIFAEMGADAVILSEREIDGGVEVRAATDKMGGGMVPNEPLFLREARGNNGHGRGIENPLFSRVRDALLWHGAPQRFADRVAAESAGRSGVQFTDPEDAIAEGISRLVACDPIPPRLERDIVLVGPPGHGRTATTAKLTRRAAIARAELMPVAADLDGTAGGHQLASYLELEQDQIRVSETPEHLFATLRTLRAENRRCVIDLPAINPFDDDDMASLQDLMLAIRAEPVLVMSAEGHPEDQAEAAKAFARAGVKRAILTKLDVVRRRGGAIAALSSAGIAFSHLAVTPFIGGGLVPAAPSRLAALLMEDAPGDVIAMKGAA</sequence>
<dbReference type="RefSeq" id="WP_035618928.1">
    <property type="nucleotide sequence ID" value="NZ_ARYK01000010.1"/>
</dbReference>
<proteinExistence type="predicted"/>
<comment type="caution">
    <text evidence="4">The sequence shown here is derived from an EMBL/GenBank/DDBJ whole genome shotgun (WGS) entry which is preliminary data.</text>
</comment>
<evidence type="ECO:0000256" key="2">
    <source>
        <dbReference type="ARBA" id="ARBA00023134"/>
    </source>
</evidence>
<feature type="domain" description="SRP54-type proteins GTP-binding" evidence="3">
    <location>
        <begin position="134"/>
        <end position="324"/>
    </location>
</feature>
<organism evidence="4 5">
    <name type="scientific">Hyphomonas johnsonii MHS-2</name>
    <dbReference type="NCBI Taxonomy" id="1280950"/>
    <lineage>
        <taxon>Bacteria</taxon>
        <taxon>Pseudomonadati</taxon>
        <taxon>Pseudomonadota</taxon>
        <taxon>Alphaproteobacteria</taxon>
        <taxon>Hyphomonadales</taxon>
        <taxon>Hyphomonadaceae</taxon>
        <taxon>Hyphomonas</taxon>
    </lineage>
</organism>
<dbReference type="Proteomes" id="UP000025171">
    <property type="component" value="Unassembled WGS sequence"/>
</dbReference>
<evidence type="ECO:0000313" key="4">
    <source>
        <dbReference type="EMBL" id="KCZ88357.1"/>
    </source>
</evidence>
<accession>A0A059FCN5</accession>
<dbReference type="EMBL" id="ARYK01000010">
    <property type="protein sequence ID" value="KCZ88357.1"/>
    <property type="molecule type" value="Genomic_DNA"/>
</dbReference>
<evidence type="ECO:0000313" key="5">
    <source>
        <dbReference type="Proteomes" id="UP000025171"/>
    </source>
</evidence>
<dbReference type="eggNOG" id="COG1419">
    <property type="taxonomic scope" value="Bacteria"/>
</dbReference>
<dbReference type="Gene3D" id="3.40.50.300">
    <property type="entry name" value="P-loop containing nucleotide triphosphate hydrolases"/>
    <property type="match status" value="1"/>
</dbReference>
<dbReference type="AlphaFoldDB" id="A0A059FCN5"/>
<dbReference type="STRING" id="1280950.HJO_15883"/>
<gene>
    <name evidence="4" type="ORF">HJO_15883</name>
</gene>
<dbReference type="GO" id="GO:0005525">
    <property type="term" value="F:GTP binding"/>
    <property type="evidence" value="ECO:0007669"/>
    <property type="project" value="UniProtKB-KW"/>
</dbReference>
<keyword evidence="5" id="KW-1185">Reference proteome</keyword>
<keyword evidence="1" id="KW-0547">Nucleotide-binding</keyword>
<protein>
    <submittedName>
        <fullName evidence="4">Flagellar biosynthesis protein FlhF-like protein</fullName>
    </submittedName>
</protein>
<reference evidence="4 5" key="1">
    <citation type="journal article" date="2014" name="Antonie Van Leeuwenhoek">
        <title>Hyphomonas beringensis sp. nov. and Hyphomonas chukchiensis sp. nov., isolated from surface seawater of the Bering Sea and Chukchi Sea.</title>
        <authorList>
            <person name="Li C."/>
            <person name="Lai Q."/>
            <person name="Li G."/>
            <person name="Dong C."/>
            <person name="Wang J."/>
            <person name="Liao Y."/>
            <person name="Shao Z."/>
        </authorList>
    </citation>
    <scope>NUCLEOTIDE SEQUENCE [LARGE SCALE GENOMIC DNA]</scope>
    <source>
        <strain evidence="4 5">MHS-2</strain>
    </source>
</reference>
<evidence type="ECO:0000259" key="3">
    <source>
        <dbReference type="SMART" id="SM00962"/>
    </source>
</evidence>
<keyword evidence="4" id="KW-0966">Cell projection</keyword>
<keyword evidence="4" id="KW-0282">Flagellum</keyword>
<dbReference type="InterPro" id="IPR000897">
    <property type="entry name" value="SRP54_GTPase_dom"/>
</dbReference>